<protein>
    <submittedName>
        <fullName evidence="2">Cupin domain</fullName>
    </submittedName>
</protein>
<proteinExistence type="predicted"/>
<dbReference type="OrthoDB" id="6058at2"/>
<dbReference type="EMBL" id="SGXC01000001">
    <property type="protein sequence ID" value="RZS84674.1"/>
    <property type="molecule type" value="Genomic_DNA"/>
</dbReference>
<sequence>MKRYTPTQEEMQGRIARFKDLVSTKARIQEKLGLPQEVMEMITAKATFNVMSPGPLPGQISPRPAVEGGDAGVFRLGIVTCPPGQGPGLHVHYHTHETFMCLTGRWLIQWGDHGEESTVLEHLDLIALPPAVTRRFQNLSEQDAQLLVIVQGERDQFDDIDRDPATAEKIAARFGPEIVSRLETAGWKFTIGKEAAHEPARA</sequence>
<name>A0A4Q7NI48_9BURK</name>
<dbReference type="Gene3D" id="2.60.120.10">
    <property type="entry name" value="Jelly Rolls"/>
    <property type="match status" value="1"/>
</dbReference>
<accession>A0A4Q7NI48</accession>
<dbReference type="InterPro" id="IPR011051">
    <property type="entry name" value="RmlC_Cupin_sf"/>
</dbReference>
<dbReference type="AlphaFoldDB" id="A0A4Q7NI48"/>
<dbReference type="InterPro" id="IPR014710">
    <property type="entry name" value="RmlC-like_jellyroll"/>
</dbReference>
<dbReference type="Pfam" id="PF07883">
    <property type="entry name" value="Cupin_2"/>
    <property type="match status" value="1"/>
</dbReference>
<gene>
    <name evidence="2" type="ORF">EV675_0692</name>
</gene>
<keyword evidence="3" id="KW-1185">Reference proteome</keyword>
<dbReference type="RefSeq" id="WP_130356016.1">
    <property type="nucleotide sequence ID" value="NZ_SGXC01000001.1"/>
</dbReference>
<dbReference type="Proteomes" id="UP000292445">
    <property type="component" value="Unassembled WGS sequence"/>
</dbReference>
<evidence type="ECO:0000313" key="2">
    <source>
        <dbReference type="EMBL" id="RZS84674.1"/>
    </source>
</evidence>
<reference evidence="2 3" key="1">
    <citation type="submission" date="2019-02" db="EMBL/GenBank/DDBJ databases">
        <title>Genomic Encyclopedia of Type Strains, Phase IV (KMG-IV): sequencing the most valuable type-strain genomes for metagenomic binning, comparative biology and taxonomic classification.</title>
        <authorList>
            <person name="Goeker M."/>
        </authorList>
    </citation>
    <scope>NUCLEOTIDE SEQUENCE [LARGE SCALE GENOMIC DNA]</scope>
    <source>
        <strain evidence="2 3">K24</strain>
    </source>
</reference>
<dbReference type="InterPro" id="IPR013096">
    <property type="entry name" value="Cupin_2"/>
</dbReference>
<comment type="caution">
    <text evidence="2">The sequence shown here is derived from an EMBL/GenBank/DDBJ whole genome shotgun (WGS) entry which is preliminary data.</text>
</comment>
<dbReference type="SUPFAM" id="SSF51182">
    <property type="entry name" value="RmlC-like cupins"/>
    <property type="match status" value="1"/>
</dbReference>
<organism evidence="2 3">
    <name type="scientific">Pigmentiphaga kullae</name>
    <dbReference type="NCBI Taxonomy" id="151784"/>
    <lineage>
        <taxon>Bacteria</taxon>
        <taxon>Pseudomonadati</taxon>
        <taxon>Pseudomonadota</taxon>
        <taxon>Betaproteobacteria</taxon>
        <taxon>Burkholderiales</taxon>
        <taxon>Alcaligenaceae</taxon>
        <taxon>Pigmentiphaga</taxon>
    </lineage>
</organism>
<evidence type="ECO:0000313" key="3">
    <source>
        <dbReference type="Proteomes" id="UP000292445"/>
    </source>
</evidence>
<evidence type="ECO:0000259" key="1">
    <source>
        <dbReference type="Pfam" id="PF07883"/>
    </source>
</evidence>
<feature type="domain" description="Cupin type-2" evidence="1">
    <location>
        <begin position="78"/>
        <end position="150"/>
    </location>
</feature>